<sequence>MIGTGSARASSQFRTAVVVGGAGSVGAMLVALLRGDGARVLVVDPRCAARTDTITDADAMAADLTAPTGELLEALRSADLVVLAVPESVALAAAPDIPVLISPGTLLVDTLSVKTRFARALTDSAPGLPAVGVNPMFAPDLGMGGRPVAAVTYRRGHQVDGFLASLSGWGAEIVRLAPEQHDRIVAATQALTHAAVLAFGLALAELDVTSEELSATATPPHTVALALLARIGVGNPAVYRDVQAGNPLAGRARDALAAAVTRLSAVVEHGTEADFDALVSASRRPLGDRTRQYGELCAEIFHGLASEEVSVRSEVIES</sequence>
<dbReference type="GO" id="GO:0006571">
    <property type="term" value="P:tyrosine biosynthetic process"/>
    <property type="evidence" value="ECO:0007669"/>
    <property type="project" value="InterPro"/>
</dbReference>
<dbReference type="GO" id="GO:0070403">
    <property type="term" value="F:NAD+ binding"/>
    <property type="evidence" value="ECO:0007669"/>
    <property type="project" value="InterPro"/>
</dbReference>
<dbReference type="InterPro" id="IPR036291">
    <property type="entry name" value="NAD(P)-bd_dom_sf"/>
</dbReference>
<dbReference type="InterPro" id="IPR046825">
    <property type="entry name" value="PDH_C"/>
</dbReference>
<protein>
    <submittedName>
        <fullName evidence="4">Prephenate dehydrogenase</fullName>
    </submittedName>
</protein>
<dbReference type="Gene3D" id="3.40.50.720">
    <property type="entry name" value="NAD(P)-binding Rossmann-like Domain"/>
    <property type="match status" value="1"/>
</dbReference>
<dbReference type="SUPFAM" id="SSF51735">
    <property type="entry name" value="NAD(P)-binding Rossmann-fold domains"/>
    <property type="match status" value="1"/>
</dbReference>
<keyword evidence="5" id="KW-1185">Reference proteome</keyword>
<accession>A0A1H7LLZ2</accession>
<evidence type="ECO:0000259" key="3">
    <source>
        <dbReference type="PROSITE" id="PS51176"/>
    </source>
</evidence>
<proteinExistence type="inferred from homology"/>
<dbReference type="GO" id="GO:0008977">
    <property type="term" value="F:prephenate dehydrogenase (NAD+) activity"/>
    <property type="evidence" value="ECO:0007669"/>
    <property type="project" value="InterPro"/>
</dbReference>
<evidence type="ECO:0000313" key="5">
    <source>
        <dbReference type="Proteomes" id="UP000198677"/>
    </source>
</evidence>
<keyword evidence="2" id="KW-0560">Oxidoreductase</keyword>
<dbReference type="GO" id="GO:0004665">
    <property type="term" value="F:prephenate dehydrogenase (NADP+) activity"/>
    <property type="evidence" value="ECO:0007669"/>
    <property type="project" value="InterPro"/>
</dbReference>
<dbReference type="AlphaFoldDB" id="A0A1H7LLZ2"/>
<organism evidence="4 5">
    <name type="scientific">Rhodococcus maanshanensis</name>
    <dbReference type="NCBI Taxonomy" id="183556"/>
    <lineage>
        <taxon>Bacteria</taxon>
        <taxon>Bacillati</taxon>
        <taxon>Actinomycetota</taxon>
        <taxon>Actinomycetes</taxon>
        <taxon>Mycobacteriales</taxon>
        <taxon>Nocardiaceae</taxon>
        <taxon>Rhodococcus</taxon>
    </lineage>
</organism>
<dbReference type="InterPro" id="IPR008927">
    <property type="entry name" value="6-PGluconate_DH-like_C_sf"/>
</dbReference>
<dbReference type="InterPro" id="IPR003099">
    <property type="entry name" value="Prephen_DH"/>
</dbReference>
<gene>
    <name evidence="4" type="ORF">SAMN05444583_10581</name>
</gene>
<reference evidence="5" key="1">
    <citation type="submission" date="2016-10" db="EMBL/GenBank/DDBJ databases">
        <authorList>
            <person name="Varghese N."/>
            <person name="Submissions S."/>
        </authorList>
    </citation>
    <scope>NUCLEOTIDE SEQUENCE [LARGE SCALE GENOMIC DNA]</scope>
    <source>
        <strain evidence="5">DSM 44675</strain>
    </source>
</reference>
<dbReference type="PANTHER" id="PTHR21363">
    <property type="entry name" value="PREPHENATE DEHYDROGENASE"/>
    <property type="match status" value="1"/>
</dbReference>
<dbReference type="PANTHER" id="PTHR21363:SF0">
    <property type="entry name" value="PREPHENATE DEHYDROGENASE [NADP(+)]"/>
    <property type="match status" value="1"/>
</dbReference>
<evidence type="ECO:0000313" key="4">
    <source>
        <dbReference type="EMBL" id="SEK99407.1"/>
    </source>
</evidence>
<dbReference type="InterPro" id="IPR050812">
    <property type="entry name" value="Preph/Arog_dehydrog"/>
</dbReference>
<dbReference type="PROSITE" id="PS51176">
    <property type="entry name" value="PDH_ADH"/>
    <property type="match status" value="1"/>
</dbReference>
<dbReference type="Proteomes" id="UP000198677">
    <property type="component" value="Unassembled WGS sequence"/>
</dbReference>
<dbReference type="Pfam" id="PF02153">
    <property type="entry name" value="PDH_N"/>
    <property type="match status" value="1"/>
</dbReference>
<dbReference type="EMBL" id="FOAW01000005">
    <property type="protein sequence ID" value="SEK99407.1"/>
    <property type="molecule type" value="Genomic_DNA"/>
</dbReference>
<evidence type="ECO:0000256" key="2">
    <source>
        <dbReference type="ARBA" id="ARBA00023002"/>
    </source>
</evidence>
<feature type="domain" description="Prephenate/arogenate dehydrogenase" evidence="3">
    <location>
        <begin position="14"/>
        <end position="297"/>
    </location>
</feature>
<dbReference type="Pfam" id="PF20463">
    <property type="entry name" value="PDH_C"/>
    <property type="match status" value="1"/>
</dbReference>
<evidence type="ECO:0000256" key="1">
    <source>
        <dbReference type="ARBA" id="ARBA00007964"/>
    </source>
</evidence>
<comment type="similarity">
    <text evidence="1">Belongs to the prephenate/arogenate dehydrogenase family.</text>
</comment>
<name>A0A1H7LLZ2_9NOCA</name>
<dbReference type="SUPFAM" id="SSF48179">
    <property type="entry name" value="6-phosphogluconate dehydrogenase C-terminal domain-like"/>
    <property type="match status" value="1"/>
</dbReference>
<dbReference type="InterPro" id="IPR046826">
    <property type="entry name" value="PDH_N"/>
</dbReference>
<dbReference type="Gene3D" id="1.10.3660.10">
    <property type="entry name" value="6-phosphogluconate dehydrogenase C-terminal like domain"/>
    <property type="match status" value="1"/>
</dbReference>